<keyword evidence="3" id="KW-1185">Reference proteome</keyword>
<dbReference type="EMBL" id="QJKJ01006903">
    <property type="protein sequence ID" value="RDX84954.1"/>
    <property type="molecule type" value="Genomic_DNA"/>
</dbReference>
<feature type="non-terminal residue" evidence="2">
    <location>
        <position position="1"/>
    </location>
</feature>
<dbReference type="OrthoDB" id="1886754at2759"/>
<gene>
    <name evidence="2" type="ORF">CR513_33915</name>
</gene>
<dbReference type="AlphaFoldDB" id="A0A371G325"/>
<dbReference type="Pfam" id="PF13960">
    <property type="entry name" value="DUF4218"/>
    <property type="match status" value="1"/>
</dbReference>
<evidence type="ECO:0000313" key="2">
    <source>
        <dbReference type="EMBL" id="RDX84954.1"/>
    </source>
</evidence>
<dbReference type="Proteomes" id="UP000257109">
    <property type="component" value="Unassembled WGS sequence"/>
</dbReference>
<feature type="domain" description="DUF4218" evidence="1">
    <location>
        <begin position="23"/>
        <end position="63"/>
    </location>
</feature>
<evidence type="ECO:0000259" key="1">
    <source>
        <dbReference type="Pfam" id="PF13960"/>
    </source>
</evidence>
<dbReference type="PANTHER" id="PTHR48258:SF15">
    <property type="entry name" value="OS02G0543900 PROTEIN"/>
    <property type="match status" value="1"/>
</dbReference>
<proteinExistence type="predicted"/>
<organism evidence="2 3">
    <name type="scientific">Mucuna pruriens</name>
    <name type="common">Velvet bean</name>
    <name type="synonym">Dolichos pruriens</name>
    <dbReference type="NCBI Taxonomy" id="157652"/>
    <lineage>
        <taxon>Eukaryota</taxon>
        <taxon>Viridiplantae</taxon>
        <taxon>Streptophyta</taxon>
        <taxon>Embryophyta</taxon>
        <taxon>Tracheophyta</taxon>
        <taxon>Spermatophyta</taxon>
        <taxon>Magnoliopsida</taxon>
        <taxon>eudicotyledons</taxon>
        <taxon>Gunneridae</taxon>
        <taxon>Pentapetalae</taxon>
        <taxon>rosids</taxon>
        <taxon>fabids</taxon>
        <taxon>Fabales</taxon>
        <taxon>Fabaceae</taxon>
        <taxon>Papilionoideae</taxon>
        <taxon>50 kb inversion clade</taxon>
        <taxon>NPAAA clade</taxon>
        <taxon>indigoferoid/millettioid clade</taxon>
        <taxon>Phaseoleae</taxon>
        <taxon>Mucuna</taxon>
    </lineage>
</organism>
<accession>A0A371G325</accession>
<dbReference type="InterPro" id="IPR025452">
    <property type="entry name" value="DUF4218"/>
</dbReference>
<protein>
    <recommendedName>
        <fullName evidence="1">DUF4218 domain-containing protein</fullName>
    </recommendedName>
</protein>
<reference evidence="2" key="1">
    <citation type="submission" date="2018-05" db="EMBL/GenBank/DDBJ databases">
        <title>Draft genome of Mucuna pruriens seed.</title>
        <authorList>
            <person name="Nnadi N.E."/>
            <person name="Vos R."/>
            <person name="Hasami M.H."/>
            <person name="Devisetty U.K."/>
            <person name="Aguiy J.C."/>
        </authorList>
    </citation>
    <scope>NUCLEOTIDE SEQUENCE [LARGE SCALE GENOMIC DNA]</scope>
    <source>
        <strain evidence="2">JCA_2017</strain>
    </source>
</reference>
<dbReference type="PANTHER" id="PTHR48258">
    <property type="entry name" value="DUF4218 DOMAIN-CONTAINING PROTEIN-RELATED"/>
    <property type="match status" value="1"/>
</dbReference>
<evidence type="ECO:0000313" key="3">
    <source>
        <dbReference type="Proteomes" id="UP000257109"/>
    </source>
</evidence>
<sequence length="65" mass="7467">MSFRNVISSFILHSYDSPYNASIVDEAKLGGPVYYRWMYPIERFLGKLKSYVHNKAHLEGTIVVG</sequence>
<name>A0A371G325_MUCPR</name>
<comment type="caution">
    <text evidence="2">The sequence shown here is derived from an EMBL/GenBank/DDBJ whole genome shotgun (WGS) entry which is preliminary data.</text>
</comment>